<comment type="caution">
    <text evidence="1">The sequence shown here is derived from an EMBL/GenBank/DDBJ whole genome shotgun (WGS) entry which is preliminary data.</text>
</comment>
<dbReference type="Proteomes" id="UP001159405">
    <property type="component" value="Unassembled WGS sequence"/>
</dbReference>
<evidence type="ECO:0000313" key="1">
    <source>
        <dbReference type="EMBL" id="CAH3139870.1"/>
    </source>
</evidence>
<organism evidence="1 2">
    <name type="scientific">Porites lobata</name>
    <dbReference type="NCBI Taxonomy" id="104759"/>
    <lineage>
        <taxon>Eukaryota</taxon>
        <taxon>Metazoa</taxon>
        <taxon>Cnidaria</taxon>
        <taxon>Anthozoa</taxon>
        <taxon>Hexacorallia</taxon>
        <taxon>Scleractinia</taxon>
        <taxon>Fungiina</taxon>
        <taxon>Poritidae</taxon>
        <taxon>Porites</taxon>
    </lineage>
</organism>
<proteinExistence type="predicted"/>
<gene>
    <name evidence="1" type="ORF">PLOB_00040882</name>
</gene>
<reference evidence="1 2" key="1">
    <citation type="submission" date="2022-05" db="EMBL/GenBank/DDBJ databases">
        <authorList>
            <consortium name="Genoscope - CEA"/>
            <person name="William W."/>
        </authorList>
    </citation>
    <scope>NUCLEOTIDE SEQUENCE [LARGE SCALE GENOMIC DNA]</scope>
</reference>
<name>A0ABN8PAF9_9CNID</name>
<dbReference type="EMBL" id="CALNXK010000063">
    <property type="protein sequence ID" value="CAH3139870.1"/>
    <property type="molecule type" value="Genomic_DNA"/>
</dbReference>
<accession>A0ABN8PAF9</accession>
<evidence type="ECO:0000313" key="2">
    <source>
        <dbReference type="Proteomes" id="UP001159405"/>
    </source>
</evidence>
<protein>
    <submittedName>
        <fullName evidence="1">Uncharacterized protein</fullName>
    </submittedName>
</protein>
<keyword evidence="2" id="KW-1185">Reference proteome</keyword>
<sequence>MSDQAQKSREPELNTLQMLLQAMPTQQVQPTLQERGTAEANLHGLIGSDSRHCVNKFILNIVEVVLPTDLTPATCYLKYIVQCKSKLLT</sequence>